<dbReference type="VEuPathDB" id="FungiDB:SPPG_03340"/>
<dbReference type="InterPro" id="IPR051262">
    <property type="entry name" value="SMP-30/CGR1_Lactonase"/>
</dbReference>
<evidence type="ECO:0000313" key="4">
    <source>
        <dbReference type="EMBL" id="KND01539.1"/>
    </source>
</evidence>
<name>A0A0L0HL28_SPIPD</name>
<dbReference type="InterPro" id="IPR013658">
    <property type="entry name" value="SGL"/>
</dbReference>
<feature type="domain" description="SMP-30/Gluconolactonase/LRE-like region" evidence="3">
    <location>
        <begin position="141"/>
        <end position="305"/>
    </location>
</feature>
<dbReference type="Gene3D" id="2.120.10.30">
    <property type="entry name" value="TolB, C-terminal domain"/>
    <property type="match status" value="1"/>
</dbReference>
<dbReference type="OrthoDB" id="423498at2759"/>
<sequence length="326" mass="34249">MLSTIYYLLALLLIKSSTNAQLNTLPKPVVKADQKLFGPFIEGATFFNGSILAVDPFDPTSKTELKNGIGAVDVKDGITRLFLRGAPQAQLNGLRIVDGGTKLLAADPAKHVLFVHPITNDGVATQPSSVISIPSSVGVPNDVTDTVGGGVYVSGGKFQPVGAAKDGEVWFVPLAERAQPVKLLTLGRTNGIALSKDKKTLFVTENVAQRNKIQSFQVQTDGSLKDQKLVVDFDPATNKGFTADSDLDGLRVHPVSGNLFVAHTGNGKSVVEVNPADGNIVRTIGVSMNNPTNLDFSPAGDKLFVVGRCGNAPFGQGNGCLDVASL</sequence>
<evidence type="ECO:0000259" key="3">
    <source>
        <dbReference type="Pfam" id="PF08450"/>
    </source>
</evidence>
<dbReference type="Proteomes" id="UP000053201">
    <property type="component" value="Unassembled WGS sequence"/>
</dbReference>
<accession>A0A0L0HL28</accession>
<keyword evidence="1" id="KW-0378">Hydrolase</keyword>
<evidence type="ECO:0000256" key="2">
    <source>
        <dbReference type="SAM" id="SignalP"/>
    </source>
</evidence>
<feature type="signal peptide" evidence="2">
    <location>
        <begin position="1"/>
        <end position="20"/>
    </location>
</feature>
<dbReference type="InParanoid" id="A0A0L0HL28"/>
<dbReference type="AlphaFoldDB" id="A0A0L0HL28"/>
<dbReference type="SUPFAM" id="SSF63829">
    <property type="entry name" value="Calcium-dependent phosphotriesterase"/>
    <property type="match status" value="1"/>
</dbReference>
<reference evidence="4 5" key="1">
    <citation type="submission" date="2009-08" db="EMBL/GenBank/DDBJ databases">
        <title>The Genome Sequence of Spizellomyces punctatus strain DAOM BR117.</title>
        <authorList>
            <consortium name="The Broad Institute Genome Sequencing Platform"/>
            <person name="Russ C."/>
            <person name="Cuomo C."/>
            <person name="Shea T."/>
            <person name="Young S.K."/>
            <person name="Zeng Q."/>
            <person name="Koehrsen M."/>
            <person name="Haas B."/>
            <person name="Borodovsky M."/>
            <person name="Guigo R."/>
            <person name="Alvarado L."/>
            <person name="Berlin A."/>
            <person name="Bochicchio J."/>
            <person name="Borenstein D."/>
            <person name="Chapman S."/>
            <person name="Chen Z."/>
            <person name="Engels R."/>
            <person name="Freedman E."/>
            <person name="Gellesch M."/>
            <person name="Goldberg J."/>
            <person name="Griggs A."/>
            <person name="Gujja S."/>
            <person name="Heiman D."/>
            <person name="Hepburn T."/>
            <person name="Howarth C."/>
            <person name="Jen D."/>
            <person name="Larson L."/>
            <person name="Lewis B."/>
            <person name="Mehta T."/>
            <person name="Park D."/>
            <person name="Pearson M."/>
            <person name="Roberts A."/>
            <person name="Saif S."/>
            <person name="Shenoy N."/>
            <person name="Sisk P."/>
            <person name="Stolte C."/>
            <person name="Sykes S."/>
            <person name="Thomson T."/>
            <person name="Walk T."/>
            <person name="White J."/>
            <person name="Yandava C."/>
            <person name="Burger G."/>
            <person name="Gray M.W."/>
            <person name="Holland P.W.H."/>
            <person name="King N."/>
            <person name="Lang F.B.F."/>
            <person name="Roger A.J."/>
            <person name="Ruiz-Trillo I."/>
            <person name="Lander E."/>
            <person name="Nusbaum C."/>
        </authorList>
    </citation>
    <scope>NUCLEOTIDE SEQUENCE [LARGE SCALE GENOMIC DNA]</scope>
    <source>
        <strain evidence="4 5">DAOM BR117</strain>
    </source>
</reference>
<dbReference type="PANTHER" id="PTHR47572:SF4">
    <property type="entry name" value="LACTONASE DRP35"/>
    <property type="match status" value="1"/>
</dbReference>
<dbReference type="RefSeq" id="XP_016609578.1">
    <property type="nucleotide sequence ID" value="XM_016751612.1"/>
</dbReference>
<gene>
    <name evidence="4" type="ORF">SPPG_03340</name>
</gene>
<dbReference type="GeneID" id="27686865"/>
<dbReference type="EMBL" id="KQ257454">
    <property type="protein sequence ID" value="KND01539.1"/>
    <property type="molecule type" value="Genomic_DNA"/>
</dbReference>
<dbReference type="OMA" id="IWVCEAG"/>
<dbReference type="Pfam" id="PF08450">
    <property type="entry name" value="SGL"/>
    <property type="match status" value="1"/>
</dbReference>
<keyword evidence="2" id="KW-0732">Signal</keyword>
<evidence type="ECO:0000313" key="5">
    <source>
        <dbReference type="Proteomes" id="UP000053201"/>
    </source>
</evidence>
<protein>
    <recommendedName>
        <fullName evidence="3">SMP-30/Gluconolactonase/LRE-like region domain-containing protein</fullName>
    </recommendedName>
</protein>
<proteinExistence type="predicted"/>
<feature type="chain" id="PRO_5005540033" description="SMP-30/Gluconolactonase/LRE-like region domain-containing protein" evidence="2">
    <location>
        <begin position="21"/>
        <end position="326"/>
    </location>
</feature>
<dbReference type="STRING" id="645134.A0A0L0HL28"/>
<dbReference type="GO" id="GO:0016787">
    <property type="term" value="F:hydrolase activity"/>
    <property type="evidence" value="ECO:0007669"/>
    <property type="project" value="UniProtKB-KW"/>
</dbReference>
<dbReference type="InterPro" id="IPR011042">
    <property type="entry name" value="6-blade_b-propeller_TolB-like"/>
</dbReference>
<organism evidence="4 5">
    <name type="scientific">Spizellomyces punctatus (strain DAOM BR117)</name>
    <dbReference type="NCBI Taxonomy" id="645134"/>
    <lineage>
        <taxon>Eukaryota</taxon>
        <taxon>Fungi</taxon>
        <taxon>Fungi incertae sedis</taxon>
        <taxon>Chytridiomycota</taxon>
        <taxon>Chytridiomycota incertae sedis</taxon>
        <taxon>Chytridiomycetes</taxon>
        <taxon>Spizellomycetales</taxon>
        <taxon>Spizellomycetaceae</taxon>
        <taxon>Spizellomyces</taxon>
    </lineage>
</organism>
<dbReference type="PANTHER" id="PTHR47572">
    <property type="entry name" value="LIPOPROTEIN-RELATED"/>
    <property type="match status" value="1"/>
</dbReference>
<evidence type="ECO:0000256" key="1">
    <source>
        <dbReference type="ARBA" id="ARBA00022801"/>
    </source>
</evidence>
<keyword evidence="5" id="KW-1185">Reference proteome</keyword>